<keyword evidence="2" id="KW-1133">Transmembrane helix</keyword>
<feature type="compositionally biased region" description="Low complexity" evidence="1">
    <location>
        <begin position="662"/>
        <end position="683"/>
    </location>
</feature>
<evidence type="ECO:0000256" key="1">
    <source>
        <dbReference type="SAM" id="MobiDB-lite"/>
    </source>
</evidence>
<feature type="region of interest" description="Disordered" evidence="1">
    <location>
        <begin position="515"/>
        <end position="1075"/>
    </location>
</feature>
<feature type="compositionally biased region" description="Basic and acidic residues" evidence="1">
    <location>
        <begin position="949"/>
        <end position="969"/>
    </location>
</feature>
<proteinExistence type="predicted"/>
<feature type="compositionally biased region" description="Low complexity" evidence="1">
    <location>
        <begin position="986"/>
        <end position="999"/>
    </location>
</feature>
<feature type="compositionally biased region" description="Acidic residues" evidence="1">
    <location>
        <begin position="786"/>
        <end position="803"/>
    </location>
</feature>
<feature type="compositionally biased region" description="Basic and acidic residues" evidence="1">
    <location>
        <begin position="805"/>
        <end position="816"/>
    </location>
</feature>
<feature type="transmembrane region" description="Helical" evidence="2">
    <location>
        <begin position="263"/>
        <end position="282"/>
    </location>
</feature>
<accession>A0A0C9SY78</accession>
<feature type="compositionally biased region" description="Low complexity" evidence="1">
    <location>
        <begin position="1006"/>
        <end position="1028"/>
    </location>
</feature>
<evidence type="ECO:0000313" key="3">
    <source>
        <dbReference type="EMBL" id="KII84855.1"/>
    </source>
</evidence>
<dbReference type="Proteomes" id="UP000053263">
    <property type="component" value="Unassembled WGS sequence"/>
</dbReference>
<protein>
    <recommendedName>
        <fullName evidence="5">Proteophosphoglycan ppg4</fullName>
    </recommendedName>
</protein>
<feature type="compositionally biased region" description="Low complexity" evidence="1">
    <location>
        <begin position="840"/>
        <end position="871"/>
    </location>
</feature>
<feature type="compositionally biased region" description="Pro residues" evidence="1">
    <location>
        <begin position="1"/>
        <end position="12"/>
    </location>
</feature>
<dbReference type="AlphaFoldDB" id="A0A0C9SY78"/>
<reference evidence="3 4" key="1">
    <citation type="submission" date="2014-06" db="EMBL/GenBank/DDBJ databases">
        <title>Evolutionary Origins and Diversification of the Mycorrhizal Mutualists.</title>
        <authorList>
            <consortium name="DOE Joint Genome Institute"/>
            <consortium name="Mycorrhizal Genomics Consortium"/>
            <person name="Kohler A."/>
            <person name="Kuo A."/>
            <person name="Nagy L.G."/>
            <person name="Floudas D."/>
            <person name="Copeland A."/>
            <person name="Barry K.W."/>
            <person name="Cichocki N."/>
            <person name="Veneault-Fourrey C."/>
            <person name="LaButti K."/>
            <person name="Lindquist E.A."/>
            <person name="Lipzen A."/>
            <person name="Lundell T."/>
            <person name="Morin E."/>
            <person name="Murat C."/>
            <person name="Riley R."/>
            <person name="Ohm R."/>
            <person name="Sun H."/>
            <person name="Tunlid A."/>
            <person name="Henrissat B."/>
            <person name="Grigoriev I.V."/>
            <person name="Hibbett D.S."/>
            <person name="Martin F."/>
        </authorList>
    </citation>
    <scope>NUCLEOTIDE SEQUENCE [LARGE SCALE GENOMIC DNA]</scope>
    <source>
        <strain evidence="3 4">FD-325 SS-3</strain>
    </source>
</reference>
<feature type="compositionally biased region" description="Polar residues" evidence="1">
    <location>
        <begin position="1045"/>
        <end position="1059"/>
    </location>
</feature>
<feature type="region of interest" description="Disordered" evidence="1">
    <location>
        <begin position="1"/>
        <end position="129"/>
    </location>
</feature>
<feature type="transmembrane region" description="Helical" evidence="2">
    <location>
        <begin position="179"/>
        <end position="205"/>
    </location>
</feature>
<feature type="compositionally biased region" description="Basic and acidic residues" evidence="1">
    <location>
        <begin position="103"/>
        <end position="117"/>
    </location>
</feature>
<feature type="compositionally biased region" description="Polar residues" evidence="1">
    <location>
        <begin position="684"/>
        <end position="715"/>
    </location>
</feature>
<feature type="compositionally biased region" description="Polar residues" evidence="1">
    <location>
        <begin position="29"/>
        <end position="39"/>
    </location>
</feature>
<feature type="compositionally biased region" description="Low complexity" evidence="1">
    <location>
        <begin position="620"/>
        <end position="636"/>
    </location>
</feature>
<feature type="compositionally biased region" description="Acidic residues" evidence="1">
    <location>
        <begin position="602"/>
        <end position="619"/>
    </location>
</feature>
<dbReference type="OrthoDB" id="2575061at2759"/>
<sequence length="1075" mass="115926">MSRQPSPSPPSTPKRSSPAESPQDPLAESSEQQSSPQRASRSDGSEGYPSWLPRRPPHPAPASTFTSVGAMPPNIDAPGEQHWGGRKPTPRSVRIVSMPDSTQDEKNNAASRREPTDQTRVSNPAHQRVWSRATSAGMSPTVFGSASPFDMRYPRPRFRSTALHLELLRSPSWKSRLRFYLLPLIVFAHVPLQTFFDFNAVFILLQVAKFPNSEAPGVPGSGRNWTLGAAAYIACWAAWLFVVFIVYELIYSFYRRWRVKRPYILPLYFSSAAFNLVSMTSYSNFCFFQHLRFTAFTGENGSLRDGLAETFWFYSQNLPTVALLLPRAGLCVALLLAFSTPQPGVVALANVGVSRDGTFFHGSDGTLTNYARGILFANAAWTAWRALVLLGSWLGLWILSGQGCAGICGPRHRWEEDNAEKLSAYDDAGDEPDLLPWNWREGTRVRVQEAWDFCLTMRTPRWGEKKEASDGSELLPPRPPSIAPFDGMEQILAAVGFPASPPPARRGMLSEDLFDSPREEAGPELSDILPKVARRSSKDRQQVSGKEAPLMNLPYPFKGYGAQASSEDRIPFPPSPGTSENIDLPKTPKKTNSSGVTTDRTTEEEDEEDEEGEEEEVVGSEDPSSGRASGSMSSLGQPITSRYPFQFRRPTRGGSLSSGAVSHLSPQSHSTSSPSTNSHSTPSRFSRSTQSTGNHESSDSPQSHASPQSHTSAPTAYSPMPMPPRHPGQGRGRARAGTVPVPIPSSPSPVHFPRTGGRTHHRSRTASGATEAFGSEGPSGMYEPSVGDEFDEEMLEEMMEQPEPEGPHEAAEHDDSVGLLSSAGPSPKASFVSNRRGARSRSISRSNSHSGHSGSGSGASSSRSRTGSSISANARSRAQSMVQSFGAASRSSLELVQTAMRSRANSSMARLEEDMTSYTGSHSRSGSGSDGVLSSPENHTFGHPLRAQWAREEQEAANRISEERSEEGSRTGSPTQPTQPPPREPSPVASASASVPPSEHTASHEPAGIPIIQAPAPSEPSGGSSSHPDISTAAASFVTAPVTVEGQTDSSGRTLSSWGGVSHMPEPSGGTWRPA</sequence>
<keyword evidence="4" id="KW-1185">Reference proteome</keyword>
<evidence type="ECO:0000313" key="4">
    <source>
        <dbReference type="Proteomes" id="UP000053263"/>
    </source>
</evidence>
<feature type="transmembrane region" description="Helical" evidence="2">
    <location>
        <begin position="225"/>
        <end position="251"/>
    </location>
</feature>
<feature type="compositionally biased region" description="Low complexity" evidence="1">
    <location>
        <begin position="917"/>
        <end position="931"/>
    </location>
</feature>
<dbReference type="EMBL" id="KN832569">
    <property type="protein sequence ID" value="KII84855.1"/>
    <property type="molecule type" value="Genomic_DNA"/>
</dbReference>
<feature type="compositionally biased region" description="Polar residues" evidence="1">
    <location>
        <begin position="889"/>
        <end position="908"/>
    </location>
</feature>
<keyword evidence="2" id="KW-0812">Transmembrane</keyword>
<feature type="compositionally biased region" description="Polar residues" evidence="1">
    <location>
        <begin position="872"/>
        <end position="883"/>
    </location>
</feature>
<name>A0A0C9SY78_PLICR</name>
<dbReference type="HOGENOM" id="CLU_003972_0_0_1"/>
<evidence type="ECO:0000256" key="2">
    <source>
        <dbReference type="SAM" id="Phobius"/>
    </source>
</evidence>
<organism evidence="3 4">
    <name type="scientific">Plicaturopsis crispa FD-325 SS-3</name>
    <dbReference type="NCBI Taxonomy" id="944288"/>
    <lineage>
        <taxon>Eukaryota</taxon>
        <taxon>Fungi</taxon>
        <taxon>Dikarya</taxon>
        <taxon>Basidiomycota</taxon>
        <taxon>Agaricomycotina</taxon>
        <taxon>Agaricomycetes</taxon>
        <taxon>Agaricomycetidae</taxon>
        <taxon>Amylocorticiales</taxon>
        <taxon>Amylocorticiaceae</taxon>
        <taxon>Plicatura</taxon>
        <taxon>Plicaturopsis crispa</taxon>
    </lineage>
</organism>
<evidence type="ECO:0008006" key="5">
    <source>
        <dbReference type="Google" id="ProtNLM"/>
    </source>
</evidence>
<keyword evidence="2" id="KW-0472">Membrane</keyword>
<gene>
    <name evidence="3" type="ORF">PLICRDRAFT_57382</name>
</gene>